<feature type="repeat" description="TPR" evidence="3">
    <location>
        <begin position="123"/>
        <end position="156"/>
    </location>
</feature>
<feature type="signal peptide" evidence="4">
    <location>
        <begin position="1"/>
        <end position="23"/>
    </location>
</feature>
<sequence length="466" mass="52567">MKNVKSMISGTFKKSLLASALFAAPAITGFVAFDLVPEQSLFVAGSAQAQSAKLMKPAEKKLDPRRLPGLSQSFIEDLQEVSEALDPTEEAIAEGAKSDPRKALQIVNEMAEDMGDYNPYEKVMVYTYYGSIYYNLENTEKTIESFENVVKQSPNLPVGTEAQYLYTLAQLYSQEDQPKKALDFLKRWSKMVTSISAEQYAVIAQVYYANDDLDAALVNMLEAISLYEADGKIPKEEWLGFTRAVYYTREEYPKTLEVVEQLVRHYPKMSYWRQLVGLYYELGRIDDYYRALDSMYVMGGLKKDGQLRTLAGGFIDKDAPYKAAKVLDKGINEDKIIEPTSKNLELLANSWRLAQETDKALVEMKRAAAKSDDGDLYFNLARLLFSRDQFDDAVAAGNNALKKGDLSRPDSVHLTIGQAELSRNNFDAAIASFKKAAKDERSRKFATQWTSFAESERKRQEALKDN</sequence>
<dbReference type="Proteomes" id="UP001595548">
    <property type="component" value="Unassembled WGS sequence"/>
</dbReference>
<dbReference type="InterPro" id="IPR019734">
    <property type="entry name" value="TPR_rpt"/>
</dbReference>
<keyword evidence="6" id="KW-1185">Reference proteome</keyword>
<keyword evidence="1" id="KW-0677">Repeat</keyword>
<dbReference type="SMART" id="SM00028">
    <property type="entry name" value="TPR"/>
    <property type="match status" value="5"/>
</dbReference>
<evidence type="ECO:0000256" key="2">
    <source>
        <dbReference type="ARBA" id="ARBA00022803"/>
    </source>
</evidence>
<evidence type="ECO:0000256" key="3">
    <source>
        <dbReference type="PROSITE-ProRule" id="PRU00339"/>
    </source>
</evidence>
<dbReference type="RefSeq" id="WP_339615642.1">
    <property type="nucleotide sequence ID" value="NZ_AP031500.1"/>
</dbReference>
<dbReference type="PROSITE" id="PS50005">
    <property type="entry name" value="TPR"/>
    <property type="match status" value="1"/>
</dbReference>
<keyword evidence="2 3" id="KW-0802">TPR repeat</keyword>
<accession>A0ABV7HUL8</accession>
<dbReference type="InterPro" id="IPR011990">
    <property type="entry name" value="TPR-like_helical_dom_sf"/>
</dbReference>
<comment type="caution">
    <text evidence="5">The sequence shown here is derived from an EMBL/GenBank/DDBJ whole genome shotgun (WGS) entry which is preliminary data.</text>
</comment>
<dbReference type="PANTHER" id="PTHR45586">
    <property type="entry name" value="TPR REPEAT-CONTAINING PROTEIN PA4667"/>
    <property type="match status" value="1"/>
</dbReference>
<name>A0ABV7HUL8_9GAMM</name>
<dbReference type="PANTHER" id="PTHR45586:SF1">
    <property type="entry name" value="LIPOPOLYSACCHARIDE ASSEMBLY PROTEIN B"/>
    <property type="match status" value="1"/>
</dbReference>
<evidence type="ECO:0000256" key="1">
    <source>
        <dbReference type="ARBA" id="ARBA00022737"/>
    </source>
</evidence>
<evidence type="ECO:0008006" key="7">
    <source>
        <dbReference type="Google" id="ProtNLM"/>
    </source>
</evidence>
<keyword evidence="4" id="KW-0732">Signal</keyword>
<protein>
    <recommendedName>
        <fullName evidence="7">Tetratricopeptide repeat protein</fullName>
    </recommendedName>
</protein>
<dbReference type="EMBL" id="JBHRTL010000031">
    <property type="protein sequence ID" value="MFC3156478.1"/>
    <property type="molecule type" value="Genomic_DNA"/>
</dbReference>
<feature type="chain" id="PRO_5046949007" description="Tetratricopeptide repeat protein" evidence="4">
    <location>
        <begin position="24"/>
        <end position="466"/>
    </location>
</feature>
<dbReference type="SUPFAM" id="SSF48452">
    <property type="entry name" value="TPR-like"/>
    <property type="match status" value="2"/>
</dbReference>
<dbReference type="InterPro" id="IPR051012">
    <property type="entry name" value="CellSynth/LPSAsmb/PSIAsmb"/>
</dbReference>
<evidence type="ECO:0000256" key="4">
    <source>
        <dbReference type="SAM" id="SignalP"/>
    </source>
</evidence>
<organism evidence="5 6">
    <name type="scientific">Gilvimarinus japonicus</name>
    <dbReference type="NCBI Taxonomy" id="1796469"/>
    <lineage>
        <taxon>Bacteria</taxon>
        <taxon>Pseudomonadati</taxon>
        <taxon>Pseudomonadota</taxon>
        <taxon>Gammaproteobacteria</taxon>
        <taxon>Cellvibrionales</taxon>
        <taxon>Cellvibrionaceae</taxon>
        <taxon>Gilvimarinus</taxon>
    </lineage>
</organism>
<reference evidence="6" key="1">
    <citation type="journal article" date="2019" name="Int. J. Syst. Evol. Microbiol.">
        <title>The Global Catalogue of Microorganisms (GCM) 10K type strain sequencing project: providing services to taxonomists for standard genome sequencing and annotation.</title>
        <authorList>
            <consortium name="The Broad Institute Genomics Platform"/>
            <consortium name="The Broad Institute Genome Sequencing Center for Infectious Disease"/>
            <person name="Wu L."/>
            <person name="Ma J."/>
        </authorList>
    </citation>
    <scope>NUCLEOTIDE SEQUENCE [LARGE SCALE GENOMIC DNA]</scope>
    <source>
        <strain evidence="6">KCTC 52141</strain>
    </source>
</reference>
<evidence type="ECO:0000313" key="5">
    <source>
        <dbReference type="EMBL" id="MFC3156478.1"/>
    </source>
</evidence>
<evidence type="ECO:0000313" key="6">
    <source>
        <dbReference type="Proteomes" id="UP001595548"/>
    </source>
</evidence>
<proteinExistence type="predicted"/>
<dbReference type="Gene3D" id="1.25.40.10">
    <property type="entry name" value="Tetratricopeptide repeat domain"/>
    <property type="match status" value="2"/>
</dbReference>
<gene>
    <name evidence="5" type="ORF">ACFOEB_14800</name>
</gene>